<dbReference type="HAMAP" id="MF_00265">
    <property type="entry name" value="VapC_Nob1"/>
    <property type="match status" value="1"/>
</dbReference>
<dbReference type="EC" id="3.1.-.-" evidence="5"/>
<dbReference type="EMBL" id="JAAKZF010000035">
    <property type="protein sequence ID" value="NGO53654.1"/>
    <property type="molecule type" value="Genomic_DNA"/>
</dbReference>
<protein>
    <recommendedName>
        <fullName evidence="5">Ribonuclease VapC</fullName>
        <shortName evidence="5">RNase VapC</shortName>
        <ecNumber evidence="5">3.1.-.-</ecNumber>
    </recommendedName>
    <alternativeName>
        <fullName evidence="5">Toxin VapC</fullName>
    </alternativeName>
</protein>
<name>A0A6G4WGC9_9HYPH</name>
<evidence type="ECO:0000256" key="5">
    <source>
        <dbReference type="HAMAP-Rule" id="MF_00265"/>
    </source>
</evidence>
<keyword evidence="8" id="KW-1185">Reference proteome</keyword>
<dbReference type="SUPFAM" id="SSF88723">
    <property type="entry name" value="PIN domain-like"/>
    <property type="match status" value="1"/>
</dbReference>
<dbReference type="Gene3D" id="3.40.50.1010">
    <property type="entry name" value="5'-nuclease"/>
    <property type="match status" value="1"/>
</dbReference>
<evidence type="ECO:0000259" key="6">
    <source>
        <dbReference type="Pfam" id="PF01850"/>
    </source>
</evidence>
<keyword evidence="5" id="KW-0800">Toxin</keyword>
<dbReference type="InterPro" id="IPR029060">
    <property type="entry name" value="PIN-like_dom_sf"/>
</dbReference>
<feature type="domain" description="PIN" evidence="6">
    <location>
        <begin position="5"/>
        <end position="128"/>
    </location>
</feature>
<dbReference type="GO" id="GO:0090729">
    <property type="term" value="F:toxin activity"/>
    <property type="evidence" value="ECO:0007669"/>
    <property type="project" value="UniProtKB-KW"/>
</dbReference>
<dbReference type="CDD" id="cd09871">
    <property type="entry name" value="PIN_MtVapC28-VapC30-like"/>
    <property type="match status" value="1"/>
</dbReference>
<comment type="function">
    <text evidence="5">Toxic component of a toxin-antitoxin (TA) system. An RNase.</text>
</comment>
<evidence type="ECO:0000256" key="2">
    <source>
        <dbReference type="ARBA" id="ARBA00022722"/>
    </source>
</evidence>
<dbReference type="GO" id="GO:0004540">
    <property type="term" value="F:RNA nuclease activity"/>
    <property type="evidence" value="ECO:0007669"/>
    <property type="project" value="InterPro"/>
</dbReference>
<keyword evidence="5" id="KW-0460">Magnesium</keyword>
<keyword evidence="2 5" id="KW-0540">Nuclease</keyword>
<evidence type="ECO:0000256" key="3">
    <source>
        <dbReference type="ARBA" id="ARBA00022723"/>
    </source>
</evidence>
<comment type="caution">
    <text evidence="7">The sequence shown here is derived from an EMBL/GenBank/DDBJ whole genome shotgun (WGS) entry which is preliminary data.</text>
</comment>
<dbReference type="InterPro" id="IPR022907">
    <property type="entry name" value="VapC_family"/>
</dbReference>
<keyword evidence="3 5" id="KW-0479">Metal-binding</keyword>
<gene>
    <name evidence="5" type="primary">vapC</name>
    <name evidence="7" type="ORF">G6N73_21230</name>
</gene>
<dbReference type="GO" id="GO:0016787">
    <property type="term" value="F:hydrolase activity"/>
    <property type="evidence" value="ECO:0007669"/>
    <property type="project" value="UniProtKB-KW"/>
</dbReference>
<dbReference type="Pfam" id="PF01850">
    <property type="entry name" value="PIN"/>
    <property type="match status" value="1"/>
</dbReference>
<keyword evidence="4 5" id="KW-0378">Hydrolase</keyword>
<dbReference type="InterPro" id="IPR002716">
    <property type="entry name" value="PIN_dom"/>
</dbReference>
<evidence type="ECO:0000256" key="1">
    <source>
        <dbReference type="ARBA" id="ARBA00022649"/>
    </source>
</evidence>
<evidence type="ECO:0000256" key="4">
    <source>
        <dbReference type="ARBA" id="ARBA00022801"/>
    </source>
</evidence>
<dbReference type="AlphaFoldDB" id="A0A6G4WGC9"/>
<dbReference type="RefSeq" id="WP_165031237.1">
    <property type="nucleotide sequence ID" value="NZ_JAAKZF010000035.1"/>
</dbReference>
<keyword evidence="1 5" id="KW-1277">Toxin-antitoxin system</keyword>
<reference evidence="7 8" key="1">
    <citation type="submission" date="2020-02" db="EMBL/GenBank/DDBJ databases">
        <title>Genome sequence of strain CCNWXJ40-4.</title>
        <authorList>
            <person name="Gao J."/>
            <person name="Sun J."/>
        </authorList>
    </citation>
    <scope>NUCLEOTIDE SEQUENCE [LARGE SCALE GENOMIC DNA]</scope>
    <source>
        <strain evidence="7 8">CCNWXJ 40-4</strain>
    </source>
</reference>
<feature type="binding site" evidence="5">
    <location>
        <position position="103"/>
    </location>
    <ligand>
        <name>Mg(2+)</name>
        <dbReference type="ChEBI" id="CHEBI:18420"/>
    </ligand>
</feature>
<organism evidence="7 8">
    <name type="scientific">Allomesorhizobium camelthorni</name>
    <dbReference type="NCBI Taxonomy" id="475069"/>
    <lineage>
        <taxon>Bacteria</taxon>
        <taxon>Pseudomonadati</taxon>
        <taxon>Pseudomonadota</taxon>
        <taxon>Alphaproteobacteria</taxon>
        <taxon>Hyphomicrobiales</taxon>
        <taxon>Phyllobacteriaceae</taxon>
        <taxon>Allomesorhizobium</taxon>
    </lineage>
</organism>
<dbReference type="GO" id="GO:0000287">
    <property type="term" value="F:magnesium ion binding"/>
    <property type="evidence" value="ECO:0007669"/>
    <property type="project" value="UniProtKB-UniRule"/>
</dbReference>
<evidence type="ECO:0000313" key="8">
    <source>
        <dbReference type="Proteomes" id="UP001642900"/>
    </source>
</evidence>
<evidence type="ECO:0000313" key="7">
    <source>
        <dbReference type="EMBL" id="NGO53654.1"/>
    </source>
</evidence>
<sequence>MSSLVVDTSALVSILNEEEDNEEFAIACYSAPLALVSTATLHEANCVMVRGRIFDGTYRLEALVSKLELEIVAFDVENLQAATFAYARYGRGTKHRAGLNMGDCFSYALAKTRNLPLLFKGNDFSHTDIEPALKPA</sequence>
<accession>A0A6G4WGC9</accession>
<dbReference type="Proteomes" id="UP001642900">
    <property type="component" value="Unassembled WGS sequence"/>
</dbReference>
<comment type="cofactor">
    <cofactor evidence="5">
        <name>Mg(2+)</name>
        <dbReference type="ChEBI" id="CHEBI:18420"/>
    </cofactor>
</comment>
<proteinExistence type="inferred from homology"/>
<feature type="binding site" evidence="5">
    <location>
        <position position="7"/>
    </location>
    <ligand>
        <name>Mg(2+)</name>
        <dbReference type="ChEBI" id="CHEBI:18420"/>
    </ligand>
</feature>
<comment type="similarity">
    <text evidence="5">Belongs to the PINc/VapC protein family.</text>
</comment>